<dbReference type="Pfam" id="PF02434">
    <property type="entry name" value="Fringe"/>
    <property type="match status" value="1"/>
</dbReference>
<dbReference type="Gene3D" id="3.90.550.50">
    <property type="match status" value="1"/>
</dbReference>
<name>A0A8C0ZUJ6_CASCN</name>
<sequence length="129" mass="13924">MQCRLLRGLTGALLTLLCMGLLSLRYHSSLSPQGVQETPRLSQPSPQPGELSLHDVFIAVKTTLAFHRSRLDLLLHTWVSRTRQQVTSRPLWGLGVAPGGGAHRVLSGGLGSLDWAASPQALGSVLPWL</sequence>
<keyword evidence="5" id="KW-0735">Signal-anchor</keyword>
<evidence type="ECO:0000313" key="9">
    <source>
        <dbReference type="Ensembl" id="ENSCCNP00000020454.1"/>
    </source>
</evidence>
<protein>
    <recommendedName>
        <fullName evidence="8">Fringe-like glycosyltransferase domain-containing protein</fullName>
    </recommendedName>
</protein>
<evidence type="ECO:0000256" key="1">
    <source>
        <dbReference type="ARBA" id="ARBA00004606"/>
    </source>
</evidence>
<evidence type="ECO:0000256" key="5">
    <source>
        <dbReference type="ARBA" id="ARBA00022968"/>
    </source>
</evidence>
<dbReference type="AlphaFoldDB" id="A0A8C0ZUJ6"/>
<dbReference type="GO" id="GO:0016757">
    <property type="term" value="F:glycosyltransferase activity"/>
    <property type="evidence" value="ECO:0007669"/>
    <property type="project" value="UniProtKB-KW"/>
</dbReference>
<evidence type="ECO:0000256" key="3">
    <source>
        <dbReference type="ARBA" id="ARBA00022679"/>
    </source>
</evidence>
<keyword evidence="3" id="KW-0808">Transferase</keyword>
<evidence type="ECO:0000256" key="2">
    <source>
        <dbReference type="ARBA" id="ARBA00022676"/>
    </source>
</evidence>
<keyword evidence="2" id="KW-0328">Glycosyltransferase</keyword>
<keyword evidence="4" id="KW-0812">Transmembrane</keyword>
<keyword evidence="6" id="KW-1133">Transmembrane helix</keyword>
<evidence type="ECO:0000256" key="6">
    <source>
        <dbReference type="ARBA" id="ARBA00022989"/>
    </source>
</evidence>
<dbReference type="Ensembl" id="ENSCCNT00000026423.1">
    <property type="protein sequence ID" value="ENSCCNP00000020454.1"/>
    <property type="gene ID" value="ENSCCNG00000020407.1"/>
</dbReference>
<dbReference type="GO" id="GO:0016020">
    <property type="term" value="C:membrane"/>
    <property type="evidence" value="ECO:0007669"/>
    <property type="project" value="UniProtKB-SubCell"/>
</dbReference>
<reference evidence="9" key="1">
    <citation type="submission" date="2023-09" db="UniProtKB">
        <authorList>
            <consortium name="Ensembl"/>
        </authorList>
    </citation>
    <scope>IDENTIFICATION</scope>
</reference>
<evidence type="ECO:0000259" key="8">
    <source>
        <dbReference type="Pfam" id="PF02434"/>
    </source>
</evidence>
<accession>A0A8C0ZUJ6</accession>
<keyword evidence="7" id="KW-0472">Membrane</keyword>
<dbReference type="InterPro" id="IPR003378">
    <property type="entry name" value="Fringe-like_glycosylTrfase"/>
</dbReference>
<evidence type="ECO:0000256" key="4">
    <source>
        <dbReference type="ARBA" id="ARBA00022692"/>
    </source>
</evidence>
<feature type="domain" description="Fringe-like glycosyltransferase" evidence="8">
    <location>
        <begin position="50"/>
        <end position="86"/>
    </location>
</feature>
<evidence type="ECO:0000256" key="7">
    <source>
        <dbReference type="ARBA" id="ARBA00023136"/>
    </source>
</evidence>
<comment type="subcellular location">
    <subcellularLocation>
        <location evidence="1">Membrane</location>
        <topology evidence="1">Single-pass type II membrane protein</topology>
    </subcellularLocation>
</comment>
<organism evidence="9">
    <name type="scientific">Castor canadensis</name>
    <name type="common">American beaver</name>
    <dbReference type="NCBI Taxonomy" id="51338"/>
    <lineage>
        <taxon>Eukaryota</taxon>
        <taxon>Metazoa</taxon>
        <taxon>Chordata</taxon>
        <taxon>Craniata</taxon>
        <taxon>Vertebrata</taxon>
        <taxon>Euteleostomi</taxon>
        <taxon>Mammalia</taxon>
        <taxon>Eutheria</taxon>
        <taxon>Euarchontoglires</taxon>
        <taxon>Glires</taxon>
        <taxon>Rodentia</taxon>
        <taxon>Castorimorpha</taxon>
        <taxon>Castoridae</taxon>
        <taxon>Castor</taxon>
    </lineage>
</organism>
<proteinExistence type="predicted"/>